<keyword evidence="1" id="KW-1133">Transmembrane helix</keyword>
<dbReference type="GO" id="GO:0005886">
    <property type="term" value="C:plasma membrane"/>
    <property type="evidence" value="ECO:0007669"/>
    <property type="project" value="TreeGrafter"/>
</dbReference>
<dbReference type="PANTHER" id="PTHR32309">
    <property type="entry name" value="TYROSINE-PROTEIN KINASE"/>
    <property type="match status" value="1"/>
</dbReference>
<evidence type="ECO:0000313" key="3">
    <source>
        <dbReference type="Proteomes" id="UP000243859"/>
    </source>
</evidence>
<proteinExistence type="predicted"/>
<reference evidence="2 3" key="1">
    <citation type="submission" date="2018-04" db="EMBL/GenBank/DDBJ databases">
        <title>Genomic Encyclopedia of Archaeal and Bacterial Type Strains, Phase II (KMG-II): from individual species to whole genera.</title>
        <authorList>
            <person name="Goeker M."/>
        </authorList>
    </citation>
    <scope>NUCLEOTIDE SEQUENCE [LARGE SCALE GENOMIC DNA]</scope>
    <source>
        <strain evidence="2 3">DSM 18064</strain>
    </source>
</reference>
<dbReference type="GO" id="GO:0004713">
    <property type="term" value="F:protein tyrosine kinase activity"/>
    <property type="evidence" value="ECO:0007669"/>
    <property type="project" value="TreeGrafter"/>
</dbReference>
<feature type="transmembrane region" description="Helical" evidence="1">
    <location>
        <begin position="368"/>
        <end position="389"/>
    </location>
</feature>
<dbReference type="InterPro" id="IPR050445">
    <property type="entry name" value="Bact_polysacc_biosynth/exp"/>
</dbReference>
<feature type="transmembrane region" description="Helical" evidence="1">
    <location>
        <begin position="34"/>
        <end position="56"/>
    </location>
</feature>
<name>A0A2T5BPB8_9RHOB</name>
<organism evidence="2 3">
    <name type="scientific">Rhodovulum imhoffii</name>
    <dbReference type="NCBI Taxonomy" id="365340"/>
    <lineage>
        <taxon>Bacteria</taxon>
        <taxon>Pseudomonadati</taxon>
        <taxon>Pseudomonadota</taxon>
        <taxon>Alphaproteobacteria</taxon>
        <taxon>Rhodobacterales</taxon>
        <taxon>Paracoccaceae</taxon>
        <taxon>Rhodovulum</taxon>
    </lineage>
</organism>
<gene>
    <name evidence="2" type="ORF">C8N32_12137</name>
</gene>
<keyword evidence="3" id="KW-1185">Reference proteome</keyword>
<sequence length="393" mass="44071">MPAPVRPAAPLKAAAKPRILPPVGFATLKLRHKLVLGSFLICVALPTVLAALYLWLVADDQYASTVGFSVRTEEASSPLEVLGGITDLSGSSSKDTDILYEYLKSQKLVAEIDAELDLRAMWSRPRFDPIFAYDTDGTIEDLLDYWRNMVKIYYDAGGGLIEVRVLAFSPEDAQKIAQAMLEKSQSMINDLSAIAREDAIRYSRQDLEEAVERLKAARQVVTQFRNRYQLVDPSIDLQSQAGLLGTLETQLAETLIELDLLRITTRDDDPRLSQLQRRVDVIRERIAAERQKLGIGRGLEDESVFATIVGEYERLAVDREFAEQSYTSALASYDSSLAEARRKSRYLAPYIRPTLAESSRYPQRGIQLGLMTLFLLLAWSTGVLVAYSIKDRR</sequence>
<evidence type="ECO:0000313" key="2">
    <source>
        <dbReference type="EMBL" id="PTN00872.1"/>
    </source>
</evidence>
<dbReference type="EMBL" id="QAAA01000021">
    <property type="protein sequence ID" value="PTN00872.1"/>
    <property type="molecule type" value="Genomic_DNA"/>
</dbReference>
<dbReference type="PANTHER" id="PTHR32309:SF13">
    <property type="entry name" value="FERRIC ENTEROBACTIN TRANSPORT PROTEIN FEPE"/>
    <property type="match status" value="1"/>
</dbReference>
<evidence type="ECO:0000256" key="1">
    <source>
        <dbReference type="SAM" id="Phobius"/>
    </source>
</evidence>
<dbReference type="AlphaFoldDB" id="A0A2T5BPB8"/>
<dbReference type="Proteomes" id="UP000243859">
    <property type="component" value="Unassembled WGS sequence"/>
</dbReference>
<keyword evidence="1" id="KW-0472">Membrane</keyword>
<comment type="caution">
    <text evidence="2">The sequence shown here is derived from an EMBL/GenBank/DDBJ whole genome shotgun (WGS) entry which is preliminary data.</text>
</comment>
<accession>A0A2T5BPB8</accession>
<protein>
    <submittedName>
        <fullName evidence="2">Capsular polysaccharide transport system permease protein</fullName>
    </submittedName>
</protein>
<keyword evidence="1" id="KW-0812">Transmembrane</keyword>